<dbReference type="Proteomes" id="UP000251213">
    <property type="component" value="Unassembled WGS sequence"/>
</dbReference>
<reference evidence="1 2" key="1">
    <citation type="submission" date="2018-06" db="EMBL/GenBank/DDBJ databases">
        <title>Thermoflavimicrobium daqus sp. nov., a thermophilic microbe isolated from Moutai-flavour Daqu.</title>
        <authorList>
            <person name="Wang X."/>
            <person name="Zhou H."/>
        </authorList>
    </citation>
    <scope>NUCLEOTIDE SEQUENCE [LARGE SCALE GENOMIC DNA]</scope>
    <source>
        <strain evidence="1 2">FBKL4.011</strain>
    </source>
</reference>
<sequence>MTAQSLYLTEYISLYREWADAYYDYLFSNRKEKERTWQDKARQLYTWLADEKRYKDIEKSDSKELQSLYKWMTCFQMKQDELEEILRLETEVFHYYLTARKQNRVIEQQLGKEVNTYKRKSLWKETKSLGKKIAPLLLQLKQKRNQVLQRQGFPNFYHWYLDYLGLNESKVNLLLQFLKEATDPYYSELKGEWDKQLGKKFDLRPEGIRCWHYDDSLIRTVPPLYIEPIVNDLLTKPLKEVLEQTRDTFRLKGLLELVVRSDPFEQKLSGIQDMSILHSQTKVDEYHLVGSYLFDLGRNYVFSQLQSHTLLNRIKDLPIQYAWGIYFEQLLYQRDWLKEIIKVPEAQLETISDENFSKQMKLAHLIKLRYHLAVAMFERDFYQKQDLNWDQHWWDIVERIQFIPRPETYRAPDWAVSTWLGVIPNSSLVYLCGVLLSMQLKESVEEDLFTPLTVQTVKKLAPVIPNKLYPSFEEEEMKQTIFHHWPKPIPKPASRPRRAPAK</sequence>
<proteinExistence type="predicted"/>
<dbReference type="RefSeq" id="WP_113657359.1">
    <property type="nucleotide sequence ID" value="NZ_KZ845663.1"/>
</dbReference>
<organism evidence="1 2">
    <name type="scientific">Thermoflavimicrobium daqui</name>
    <dbReference type="NCBI Taxonomy" id="2137476"/>
    <lineage>
        <taxon>Bacteria</taxon>
        <taxon>Bacillati</taxon>
        <taxon>Bacillota</taxon>
        <taxon>Bacilli</taxon>
        <taxon>Bacillales</taxon>
        <taxon>Thermoactinomycetaceae</taxon>
        <taxon>Thermoflavimicrobium</taxon>
    </lineage>
</organism>
<gene>
    <name evidence="1" type="ORF">DL897_01495</name>
</gene>
<name>A0A364K8Z0_9BACL</name>
<dbReference type="EMBL" id="QJKK01000001">
    <property type="protein sequence ID" value="RAL26754.1"/>
    <property type="molecule type" value="Genomic_DNA"/>
</dbReference>
<dbReference type="OrthoDB" id="9762795at2"/>
<accession>A0A364K8Z0</accession>
<dbReference type="AlphaFoldDB" id="A0A364K8Z0"/>
<dbReference type="SUPFAM" id="SSF55486">
    <property type="entry name" value="Metalloproteases ('zincins'), catalytic domain"/>
    <property type="match status" value="1"/>
</dbReference>
<evidence type="ECO:0000313" key="2">
    <source>
        <dbReference type="Proteomes" id="UP000251213"/>
    </source>
</evidence>
<reference evidence="1 2" key="2">
    <citation type="submission" date="2018-06" db="EMBL/GenBank/DDBJ databases">
        <authorList>
            <person name="Zhirakovskaya E."/>
        </authorList>
    </citation>
    <scope>NUCLEOTIDE SEQUENCE [LARGE SCALE GENOMIC DNA]</scope>
    <source>
        <strain evidence="1 2">FBKL4.011</strain>
    </source>
</reference>
<protein>
    <submittedName>
        <fullName evidence="1">Uncharacterized protein</fullName>
    </submittedName>
</protein>
<evidence type="ECO:0000313" key="1">
    <source>
        <dbReference type="EMBL" id="RAL26754.1"/>
    </source>
</evidence>
<keyword evidence="2" id="KW-1185">Reference proteome</keyword>
<comment type="caution">
    <text evidence="1">The sequence shown here is derived from an EMBL/GenBank/DDBJ whole genome shotgun (WGS) entry which is preliminary data.</text>
</comment>